<evidence type="ECO:0000256" key="7">
    <source>
        <dbReference type="ARBA" id="ARBA00023122"/>
    </source>
</evidence>
<evidence type="ECO:0000313" key="16">
    <source>
        <dbReference type="Proteomes" id="UP000218231"/>
    </source>
</evidence>
<feature type="region of interest" description="Disordered" evidence="11">
    <location>
        <begin position="728"/>
        <end position="816"/>
    </location>
</feature>
<evidence type="ECO:0000313" key="15">
    <source>
        <dbReference type="EMBL" id="PAV85725.1"/>
    </source>
</evidence>
<evidence type="ECO:0000256" key="13">
    <source>
        <dbReference type="SAM" id="SignalP"/>
    </source>
</evidence>
<keyword evidence="16" id="KW-1185">Reference proteome</keyword>
<feature type="domain" description="CNNM transmembrane" evidence="14">
    <location>
        <begin position="194"/>
        <end position="373"/>
    </location>
</feature>
<proteinExistence type="inferred from homology"/>
<feature type="compositionally biased region" description="Polar residues" evidence="11">
    <location>
        <begin position="728"/>
        <end position="739"/>
    </location>
</feature>
<dbReference type="OrthoDB" id="5353557at2759"/>
<keyword evidence="4" id="KW-0677">Repeat</keyword>
<evidence type="ECO:0000256" key="8">
    <source>
        <dbReference type="ARBA" id="ARBA00023136"/>
    </source>
</evidence>
<dbReference type="GO" id="GO:0010960">
    <property type="term" value="P:magnesium ion homeostasis"/>
    <property type="evidence" value="ECO:0007669"/>
    <property type="project" value="InterPro"/>
</dbReference>
<keyword evidence="8 10" id="KW-0472">Membrane</keyword>
<evidence type="ECO:0000256" key="2">
    <source>
        <dbReference type="ARBA" id="ARBA00010484"/>
    </source>
</evidence>
<dbReference type="Gene3D" id="3.10.580.10">
    <property type="entry name" value="CBS-domain"/>
    <property type="match status" value="1"/>
</dbReference>
<feature type="region of interest" description="Disordered" evidence="11">
    <location>
        <begin position="41"/>
        <end position="68"/>
    </location>
</feature>
<dbReference type="CDD" id="cd04590">
    <property type="entry name" value="CBS_pair_CorC_HlyC_assoc"/>
    <property type="match status" value="1"/>
</dbReference>
<protein>
    <recommendedName>
        <fullName evidence="14">CNNM transmembrane domain-containing protein</fullName>
    </recommendedName>
</protein>
<name>A0A2A2LHW8_9BILA</name>
<keyword evidence="6" id="KW-0406">Ion transport</keyword>
<comment type="caution">
    <text evidence="15">The sequence shown here is derived from an EMBL/GenBank/DDBJ whole genome shotgun (WGS) entry which is preliminary data.</text>
</comment>
<keyword evidence="13" id="KW-0732">Signal</keyword>
<dbReference type="InterPro" id="IPR046342">
    <property type="entry name" value="CBS_dom_sf"/>
</dbReference>
<dbReference type="EMBL" id="LIAE01006744">
    <property type="protein sequence ID" value="PAV85725.1"/>
    <property type="molecule type" value="Genomic_DNA"/>
</dbReference>
<evidence type="ECO:0000256" key="1">
    <source>
        <dbReference type="ARBA" id="ARBA00004554"/>
    </source>
</evidence>
<evidence type="ECO:0000256" key="10">
    <source>
        <dbReference type="PROSITE-ProRule" id="PRU01193"/>
    </source>
</evidence>
<dbReference type="GO" id="GO:0022857">
    <property type="term" value="F:transmembrane transporter activity"/>
    <property type="evidence" value="ECO:0007669"/>
    <property type="project" value="TreeGrafter"/>
</dbReference>
<evidence type="ECO:0000259" key="14">
    <source>
        <dbReference type="PROSITE" id="PS51846"/>
    </source>
</evidence>
<evidence type="ECO:0000256" key="6">
    <source>
        <dbReference type="ARBA" id="ARBA00023065"/>
    </source>
</evidence>
<dbReference type="GO" id="GO:0032026">
    <property type="term" value="P:response to magnesium ion"/>
    <property type="evidence" value="ECO:0007669"/>
    <property type="project" value="UniProtKB-ARBA"/>
</dbReference>
<dbReference type="InterPro" id="IPR045095">
    <property type="entry name" value="ACDP"/>
</dbReference>
<dbReference type="Pfam" id="PF25562">
    <property type="entry name" value="CNBH_CNNM2_C"/>
    <property type="match status" value="1"/>
</dbReference>
<dbReference type="STRING" id="2018661.A0A2A2LHW8"/>
<comment type="similarity">
    <text evidence="2">Belongs to the ACDP family.</text>
</comment>
<dbReference type="Pfam" id="PF01595">
    <property type="entry name" value="CNNM"/>
    <property type="match status" value="1"/>
</dbReference>
<feature type="transmembrane region" description="Helical" evidence="12">
    <location>
        <begin position="283"/>
        <end position="301"/>
    </location>
</feature>
<dbReference type="GO" id="GO:0040026">
    <property type="term" value="P:positive regulation of vulval development"/>
    <property type="evidence" value="ECO:0007669"/>
    <property type="project" value="UniProtKB-ARBA"/>
</dbReference>
<evidence type="ECO:0000256" key="5">
    <source>
        <dbReference type="ARBA" id="ARBA00022989"/>
    </source>
</evidence>
<dbReference type="PROSITE" id="PS51846">
    <property type="entry name" value="CNNM"/>
    <property type="match status" value="1"/>
</dbReference>
<feature type="chain" id="PRO_5013172294" description="CNNM transmembrane domain-containing protein" evidence="13">
    <location>
        <begin position="22"/>
        <end position="816"/>
    </location>
</feature>
<dbReference type="InterPro" id="IPR000644">
    <property type="entry name" value="CBS_dom"/>
</dbReference>
<dbReference type="PANTHER" id="PTHR12064">
    <property type="entry name" value="METAL TRANSPORTER CNNM"/>
    <property type="match status" value="1"/>
</dbReference>
<dbReference type="InterPro" id="IPR002550">
    <property type="entry name" value="CNNM"/>
</dbReference>
<evidence type="ECO:0000256" key="12">
    <source>
        <dbReference type="SAM" id="Phobius"/>
    </source>
</evidence>
<keyword evidence="3 10" id="KW-0812">Transmembrane</keyword>
<sequence>MRISGIFILVGSSIFIPQTETKIDAAEGILTADEKNATGIGTDSKASDISTTGLPIPPTSPANASTMSRKPNIYGMRVELPADDPFGYDETGVCIVTPNEEFKVAIYGNHFDKIDKLYFTHTDNCSDPTRTIDPVNNFLHLLPHKADFKLSVPLLPEGVHAYKMCVKAKGMPIPDLPLEDISTWITTEKPPKEYLVPIWAQIVIVAFCLCMSALFSGLTLGLMSLTPQELELVIKSGSFTEAKCAQKILPVRKKGNQLLCTLLLGNVIVNSAISIIMGELAPGLLALFISSLGIVIFGEIIPQSICVKKGLEVGAHTIGITNFFRFITFPLAYPISKLLDCLLGDEYQSYDRKRLMELIKMSMNENGVMSNEMRIAVGALEIADKIVENVMTKLPDVFMLPDTTVLNAKTVMEIVKMGYTRIPVYTNGDKNNVTDLLFVKDLALLDPDDNFTVKTVCGYHKHPVKFVMNDTPLPHLLEAFKKGEGHLAMVKKLISNDDKDPSYELVGVVTLEDIVEEILQAEIFDETDVISDNVQKAKITKEHPRDLTKYFDKEAPQVQISMQIQMVALQWLVANEEAFTPKYIDTTVLERLIRNSAKRVDISTLHAMANENDRMIVPRLAKLYTKDELSDKFILILEGRVSVTIGQSGMTFEAGPWHSFGSDVMKKLVASAGTLGRSMSIVDTSDLSARRPDLMFIPDYNVIVKDECTYLEISVAAYINAYKSSLMQRERSPANSRSPSLRRKSTLSEVSNSQEPPLIADPTALLVPETGRGSVGPQEAARALNSAANSPKGNNYREAPKAEEEEMSLLSHREPS</sequence>
<dbReference type="Proteomes" id="UP000218231">
    <property type="component" value="Unassembled WGS sequence"/>
</dbReference>
<keyword evidence="9" id="KW-0325">Glycoprotein</keyword>
<keyword evidence="5 10" id="KW-1133">Transmembrane helix</keyword>
<evidence type="ECO:0000256" key="9">
    <source>
        <dbReference type="ARBA" id="ARBA00023180"/>
    </source>
</evidence>
<evidence type="ECO:0000256" key="11">
    <source>
        <dbReference type="SAM" id="MobiDB-lite"/>
    </source>
</evidence>
<dbReference type="GO" id="GO:0016323">
    <property type="term" value="C:basolateral plasma membrane"/>
    <property type="evidence" value="ECO:0007669"/>
    <property type="project" value="UniProtKB-SubCell"/>
</dbReference>
<dbReference type="AlphaFoldDB" id="A0A2A2LHW8"/>
<dbReference type="GO" id="GO:0040018">
    <property type="term" value="P:positive regulation of multicellular organism growth"/>
    <property type="evidence" value="ECO:0007669"/>
    <property type="project" value="UniProtKB-ARBA"/>
</dbReference>
<keyword evidence="6" id="KW-0813">Transport</keyword>
<dbReference type="InterPro" id="IPR044751">
    <property type="entry name" value="Ion_transp-like_CBS"/>
</dbReference>
<dbReference type="GO" id="GO:0015693">
    <property type="term" value="P:magnesium ion transport"/>
    <property type="evidence" value="ECO:0007669"/>
    <property type="project" value="UniProtKB-ARBA"/>
</dbReference>
<dbReference type="Pfam" id="PF00571">
    <property type="entry name" value="CBS"/>
    <property type="match status" value="1"/>
</dbReference>
<accession>A0A2A2LHW8</accession>
<feature type="transmembrane region" description="Helical" evidence="12">
    <location>
        <begin position="313"/>
        <end position="333"/>
    </location>
</feature>
<dbReference type="PANTHER" id="PTHR12064:SF94">
    <property type="entry name" value="UNEXTENDED PROTEIN"/>
    <property type="match status" value="1"/>
</dbReference>
<feature type="signal peptide" evidence="13">
    <location>
        <begin position="1"/>
        <end position="21"/>
    </location>
</feature>
<feature type="transmembrane region" description="Helical" evidence="12">
    <location>
        <begin position="258"/>
        <end position="277"/>
    </location>
</feature>
<reference evidence="15 16" key="1">
    <citation type="journal article" date="2017" name="Curr. Biol.">
        <title>Genome architecture and evolution of a unichromosomal asexual nematode.</title>
        <authorList>
            <person name="Fradin H."/>
            <person name="Zegar C."/>
            <person name="Gutwein M."/>
            <person name="Lucas J."/>
            <person name="Kovtun M."/>
            <person name="Corcoran D."/>
            <person name="Baugh L.R."/>
            <person name="Kiontke K."/>
            <person name="Gunsalus K."/>
            <person name="Fitch D.H."/>
            <person name="Piano F."/>
        </authorList>
    </citation>
    <scope>NUCLEOTIDE SEQUENCE [LARGE SCALE GENOMIC DNA]</scope>
    <source>
        <strain evidence="15">PF1309</strain>
    </source>
</reference>
<gene>
    <name evidence="15" type="ORF">WR25_17863</name>
</gene>
<dbReference type="GO" id="GO:1905941">
    <property type="term" value="P:positive regulation of gonad development"/>
    <property type="evidence" value="ECO:0007669"/>
    <property type="project" value="UniProtKB-ARBA"/>
</dbReference>
<dbReference type="SUPFAM" id="SSF54631">
    <property type="entry name" value="CBS-domain pair"/>
    <property type="match status" value="1"/>
</dbReference>
<evidence type="ECO:0000256" key="3">
    <source>
        <dbReference type="ARBA" id="ARBA00022692"/>
    </source>
</evidence>
<evidence type="ECO:0000256" key="4">
    <source>
        <dbReference type="ARBA" id="ARBA00022737"/>
    </source>
</evidence>
<organism evidence="15 16">
    <name type="scientific">Diploscapter pachys</name>
    <dbReference type="NCBI Taxonomy" id="2018661"/>
    <lineage>
        <taxon>Eukaryota</taxon>
        <taxon>Metazoa</taxon>
        <taxon>Ecdysozoa</taxon>
        <taxon>Nematoda</taxon>
        <taxon>Chromadorea</taxon>
        <taxon>Rhabditida</taxon>
        <taxon>Rhabditina</taxon>
        <taxon>Rhabditomorpha</taxon>
        <taxon>Rhabditoidea</taxon>
        <taxon>Rhabditidae</taxon>
        <taxon>Diploscapter</taxon>
    </lineage>
</organism>
<dbReference type="FunFam" id="3.10.580.10:FF:000006">
    <property type="entry name" value="DUF21 and CBS domain protein"/>
    <property type="match status" value="1"/>
</dbReference>
<keyword evidence="7" id="KW-0129">CBS domain</keyword>
<dbReference type="GO" id="GO:0008340">
    <property type="term" value="P:determination of adult lifespan"/>
    <property type="evidence" value="ECO:0007669"/>
    <property type="project" value="UniProtKB-ARBA"/>
</dbReference>
<comment type="subcellular location">
    <subcellularLocation>
        <location evidence="1">Basolateral cell membrane</location>
        <topology evidence="1">Multi-pass membrane protein</topology>
    </subcellularLocation>
</comment>
<feature type="transmembrane region" description="Helical" evidence="12">
    <location>
        <begin position="198"/>
        <end position="225"/>
    </location>
</feature>